<keyword evidence="5 9" id="KW-0812">Transmembrane</keyword>
<dbReference type="InterPro" id="IPR002549">
    <property type="entry name" value="AI-2E-like"/>
</dbReference>
<dbReference type="EMBL" id="WWVX01000011">
    <property type="protein sequence ID" value="MZL70825.1"/>
    <property type="molecule type" value="Genomic_DNA"/>
</dbReference>
<comment type="caution">
    <text evidence="11">The sequence shown here is derived from an EMBL/GenBank/DDBJ whole genome shotgun (WGS) entry which is preliminary data.</text>
</comment>
<protein>
    <submittedName>
        <fullName evidence="10">AI-2E family transporter</fullName>
    </submittedName>
    <submittedName>
        <fullName evidence="11">Predicted PurR-regulated permease PerM</fullName>
    </submittedName>
</protein>
<organism evidence="11 12">
    <name type="scientific">Bittarella massiliensis</name>
    <name type="common">ex Durand et al. 2017</name>
    <dbReference type="NCBI Taxonomy" id="1720313"/>
    <lineage>
        <taxon>Bacteria</taxon>
        <taxon>Bacillati</taxon>
        <taxon>Bacillota</taxon>
        <taxon>Clostridia</taxon>
        <taxon>Eubacteriales</taxon>
        <taxon>Oscillospiraceae</taxon>
        <taxon>Bittarella (ex Durand et al. 2017)</taxon>
    </lineage>
</organism>
<feature type="transmembrane region" description="Helical" evidence="9">
    <location>
        <begin position="39"/>
        <end position="61"/>
    </location>
</feature>
<keyword evidence="3" id="KW-0813">Transport</keyword>
<name>A0AAQ1MG90_9FIRM</name>
<dbReference type="AlphaFoldDB" id="A0AAQ1MG90"/>
<feature type="transmembrane region" description="Helical" evidence="9">
    <location>
        <begin position="260"/>
        <end position="281"/>
    </location>
</feature>
<evidence type="ECO:0000256" key="3">
    <source>
        <dbReference type="ARBA" id="ARBA00022448"/>
    </source>
</evidence>
<dbReference type="Proteomes" id="UP000474718">
    <property type="component" value="Unassembled WGS sequence"/>
</dbReference>
<proteinExistence type="inferred from homology"/>
<dbReference type="PANTHER" id="PTHR21716:SF53">
    <property type="entry name" value="PERMEASE PERM-RELATED"/>
    <property type="match status" value="1"/>
</dbReference>
<evidence type="ECO:0000256" key="6">
    <source>
        <dbReference type="ARBA" id="ARBA00022989"/>
    </source>
</evidence>
<reference evidence="10 13" key="3">
    <citation type="journal article" date="2019" name="Nat. Med.">
        <title>A library of human gut bacterial isolates paired with longitudinal multiomics data enables mechanistic microbiome research.</title>
        <authorList>
            <person name="Poyet M."/>
            <person name="Groussin M."/>
            <person name="Gibbons S.M."/>
            <person name="Avila-Pacheco J."/>
            <person name="Jiang X."/>
            <person name="Kearney S.M."/>
            <person name="Perrotta A.R."/>
            <person name="Berdy B."/>
            <person name="Zhao S."/>
            <person name="Lieberman T.D."/>
            <person name="Swanson P.K."/>
            <person name="Smith M."/>
            <person name="Roesemann S."/>
            <person name="Alexander J.E."/>
            <person name="Rich S.A."/>
            <person name="Livny J."/>
            <person name="Vlamakis H."/>
            <person name="Clish C."/>
            <person name="Bullock K."/>
            <person name="Deik A."/>
            <person name="Scott J."/>
            <person name="Pierce K.A."/>
            <person name="Xavier R.J."/>
            <person name="Alm E.J."/>
        </authorList>
    </citation>
    <scope>NUCLEOTIDE SEQUENCE [LARGE SCALE GENOMIC DNA]</scope>
    <source>
        <strain evidence="10 13">BIOML-A2</strain>
    </source>
</reference>
<evidence type="ECO:0000313" key="12">
    <source>
        <dbReference type="Proteomes" id="UP000184089"/>
    </source>
</evidence>
<dbReference type="Proteomes" id="UP000184089">
    <property type="component" value="Unassembled WGS sequence"/>
</dbReference>
<dbReference type="Pfam" id="PF01594">
    <property type="entry name" value="AI-2E_transport"/>
    <property type="match status" value="1"/>
</dbReference>
<evidence type="ECO:0000313" key="13">
    <source>
        <dbReference type="Proteomes" id="UP000474718"/>
    </source>
</evidence>
<sequence>MNKKRAYHILYRALPNMLVVLSGVLLFAFFANFKEIASLFRALISLISPFIAAFAIAYIASSPLNLIERRWLQKIEKKNVRRAVAVAIVYLLGLALVTLFISFIIPQIVESVRTLINQSGDGLAAIETFVRDTLVRYDIDPSKITDLFQSWEGLWSQALDFLKSTLPQLLSVSISIGSFVINTLVAVVASVYLLFSKEKFCSQTKRVVYSLFSRKRADQLVYVTALSHRTFGGFLIGKINDSLIIGLICFIGTSLLKIPFAPLVSVIVGVTNIIPFFGPFIGAVPSAFIILIADPIKCIWFVIFVIALQQFDGNFLGPKILGQSTGLSAFWVMVAIVIGGGLMGPLGMIVGVPAFSVIYTLFKVFIRGRLQEKGMPLDPNDYKVPGPIAPLPPQEDEGPA</sequence>
<evidence type="ECO:0000256" key="5">
    <source>
        <dbReference type="ARBA" id="ARBA00022692"/>
    </source>
</evidence>
<feature type="transmembrane region" description="Helical" evidence="9">
    <location>
        <begin position="287"/>
        <end position="308"/>
    </location>
</feature>
<evidence type="ECO:0000256" key="9">
    <source>
        <dbReference type="SAM" id="Phobius"/>
    </source>
</evidence>
<evidence type="ECO:0000313" key="10">
    <source>
        <dbReference type="EMBL" id="MZL70825.1"/>
    </source>
</evidence>
<keyword evidence="6 9" id="KW-1133">Transmembrane helix</keyword>
<accession>A0AAQ1MG90</accession>
<dbReference type="EMBL" id="FQVY01000007">
    <property type="protein sequence ID" value="SHG66119.1"/>
    <property type="molecule type" value="Genomic_DNA"/>
</dbReference>
<dbReference type="PANTHER" id="PTHR21716">
    <property type="entry name" value="TRANSMEMBRANE PROTEIN"/>
    <property type="match status" value="1"/>
</dbReference>
<feature type="transmembrane region" description="Helical" evidence="9">
    <location>
        <begin position="169"/>
        <end position="195"/>
    </location>
</feature>
<reference evidence="12" key="2">
    <citation type="submission" date="2016-11" db="EMBL/GenBank/DDBJ databases">
        <authorList>
            <person name="Jaros S."/>
            <person name="Januszkiewicz K."/>
            <person name="Wedrychowicz H."/>
        </authorList>
    </citation>
    <scope>NUCLEOTIDE SEQUENCE [LARGE SCALE GENOMIC DNA]</scope>
    <source>
        <strain evidence="12">DSM 4029</strain>
    </source>
</reference>
<feature type="transmembrane region" description="Helical" evidence="9">
    <location>
        <begin position="82"/>
        <end position="105"/>
    </location>
</feature>
<feature type="transmembrane region" description="Helical" evidence="9">
    <location>
        <begin position="9"/>
        <end position="33"/>
    </location>
</feature>
<comment type="subcellular location">
    <subcellularLocation>
        <location evidence="1">Cell membrane</location>
        <topology evidence="1">Multi-pass membrane protein</topology>
    </subcellularLocation>
</comment>
<feature type="transmembrane region" description="Helical" evidence="9">
    <location>
        <begin position="320"/>
        <end position="340"/>
    </location>
</feature>
<feature type="region of interest" description="Disordered" evidence="8">
    <location>
        <begin position="377"/>
        <end position="400"/>
    </location>
</feature>
<dbReference type="GO" id="GO:0005886">
    <property type="term" value="C:plasma membrane"/>
    <property type="evidence" value="ECO:0007669"/>
    <property type="project" value="UniProtKB-SubCell"/>
</dbReference>
<gene>
    <name evidence="10" type="ORF">GT747_13810</name>
    <name evidence="11" type="ORF">SAMN05444424_2928</name>
</gene>
<evidence type="ECO:0000256" key="7">
    <source>
        <dbReference type="ARBA" id="ARBA00023136"/>
    </source>
</evidence>
<dbReference type="RefSeq" id="WP_021660291.1">
    <property type="nucleotide sequence ID" value="NZ_FQVY01000007.1"/>
</dbReference>
<evidence type="ECO:0000256" key="2">
    <source>
        <dbReference type="ARBA" id="ARBA00009773"/>
    </source>
</evidence>
<dbReference type="GO" id="GO:0055085">
    <property type="term" value="P:transmembrane transport"/>
    <property type="evidence" value="ECO:0007669"/>
    <property type="project" value="TreeGrafter"/>
</dbReference>
<keyword evidence="7 9" id="KW-0472">Membrane</keyword>
<keyword evidence="4" id="KW-1003">Cell membrane</keyword>
<evidence type="ECO:0000313" key="11">
    <source>
        <dbReference type="EMBL" id="SHG66119.1"/>
    </source>
</evidence>
<reference evidence="11" key="1">
    <citation type="submission" date="2016-11" db="EMBL/GenBank/DDBJ databases">
        <authorList>
            <person name="Varghese N."/>
            <person name="Submissions S."/>
        </authorList>
    </citation>
    <scope>NUCLEOTIDE SEQUENCE</scope>
    <source>
        <strain evidence="11">DSM 4029</strain>
    </source>
</reference>
<comment type="similarity">
    <text evidence="2">Belongs to the autoinducer-2 exporter (AI-2E) (TC 2.A.86) family.</text>
</comment>
<evidence type="ECO:0000256" key="8">
    <source>
        <dbReference type="SAM" id="MobiDB-lite"/>
    </source>
</evidence>
<evidence type="ECO:0000256" key="4">
    <source>
        <dbReference type="ARBA" id="ARBA00022475"/>
    </source>
</evidence>
<keyword evidence="13" id="KW-1185">Reference proteome</keyword>
<evidence type="ECO:0000256" key="1">
    <source>
        <dbReference type="ARBA" id="ARBA00004651"/>
    </source>
</evidence>